<feature type="compositionally biased region" description="Polar residues" evidence="1">
    <location>
        <begin position="1"/>
        <end position="19"/>
    </location>
</feature>
<comment type="caution">
    <text evidence="2">The sequence shown here is derived from an EMBL/GenBank/DDBJ whole genome shotgun (WGS) entry which is preliminary data.</text>
</comment>
<organism evidence="2 3">
    <name type="scientific">Actinacidiphila acididurans</name>
    <dbReference type="NCBI Taxonomy" id="2784346"/>
    <lineage>
        <taxon>Bacteria</taxon>
        <taxon>Bacillati</taxon>
        <taxon>Actinomycetota</taxon>
        <taxon>Actinomycetes</taxon>
        <taxon>Kitasatosporales</taxon>
        <taxon>Streptomycetaceae</taxon>
        <taxon>Actinacidiphila</taxon>
    </lineage>
</organism>
<keyword evidence="3" id="KW-1185">Reference proteome</keyword>
<evidence type="ECO:0000313" key="3">
    <source>
        <dbReference type="Proteomes" id="UP000749040"/>
    </source>
</evidence>
<evidence type="ECO:0000256" key="1">
    <source>
        <dbReference type="SAM" id="MobiDB-lite"/>
    </source>
</evidence>
<accession>A0ABS2TRB5</accession>
<feature type="region of interest" description="Disordered" evidence="1">
    <location>
        <begin position="1"/>
        <end position="47"/>
    </location>
</feature>
<dbReference type="EMBL" id="JADKYB010000007">
    <property type="protein sequence ID" value="MBM9505870.1"/>
    <property type="molecule type" value="Genomic_DNA"/>
</dbReference>
<name>A0ABS2TRB5_9ACTN</name>
<protein>
    <submittedName>
        <fullName evidence="2">Uncharacterized protein</fullName>
    </submittedName>
</protein>
<gene>
    <name evidence="2" type="ORF">ITX44_15160</name>
</gene>
<dbReference type="Proteomes" id="UP000749040">
    <property type="component" value="Unassembled WGS sequence"/>
</dbReference>
<sequence>MDSNSGISATGGSNVSGNAVASGRGSKAEVRVDGPLRSAAEQRTSPQEISALLARMTGELARSGHPERAELVTEIEAARDELAAPSPRTGRLRRFAAGLSSAMEDFAPLAALAATIEQAIRGL</sequence>
<evidence type="ECO:0000313" key="2">
    <source>
        <dbReference type="EMBL" id="MBM9505870.1"/>
    </source>
</evidence>
<dbReference type="RefSeq" id="WP_205357734.1">
    <property type="nucleotide sequence ID" value="NZ_JADKYB010000007.1"/>
</dbReference>
<reference evidence="2 3" key="1">
    <citation type="submission" date="2021-01" db="EMBL/GenBank/DDBJ databases">
        <title>Streptomyces acididurans sp. nov., isolated from a peat swamp forest soil.</title>
        <authorList>
            <person name="Chantavorakit T."/>
            <person name="Duangmal K."/>
        </authorList>
    </citation>
    <scope>NUCLEOTIDE SEQUENCE [LARGE SCALE GENOMIC DNA]</scope>
    <source>
        <strain evidence="2 3">KK5PA1</strain>
    </source>
</reference>
<proteinExistence type="predicted"/>